<evidence type="ECO:0000313" key="2">
    <source>
        <dbReference type="Proteomes" id="UP000053647"/>
    </source>
</evidence>
<gene>
    <name evidence="1" type="ORF">PAXINDRAFT_16540</name>
</gene>
<dbReference type="HOGENOM" id="CLU_177954_0_0_1"/>
<dbReference type="Proteomes" id="UP000053647">
    <property type="component" value="Unassembled WGS sequence"/>
</dbReference>
<dbReference type="AlphaFoldDB" id="A0A0C9T470"/>
<protein>
    <submittedName>
        <fullName evidence="1">Uncharacterized protein</fullName>
    </submittedName>
</protein>
<reference evidence="2" key="2">
    <citation type="submission" date="2015-01" db="EMBL/GenBank/DDBJ databases">
        <title>Evolutionary Origins and Diversification of the Mycorrhizal Mutualists.</title>
        <authorList>
            <consortium name="DOE Joint Genome Institute"/>
            <consortium name="Mycorrhizal Genomics Consortium"/>
            <person name="Kohler A."/>
            <person name="Kuo A."/>
            <person name="Nagy L.G."/>
            <person name="Floudas D."/>
            <person name="Copeland A."/>
            <person name="Barry K.W."/>
            <person name="Cichocki N."/>
            <person name="Veneault-Fourrey C."/>
            <person name="LaButti K."/>
            <person name="Lindquist E.A."/>
            <person name="Lipzen A."/>
            <person name="Lundell T."/>
            <person name="Morin E."/>
            <person name="Murat C."/>
            <person name="Riley R."/>
            <person name="Ohm R."/>
            <person name="Sun H."/>
            <person name="Tunlid A."/>
            <person name="Henrissat B."/>
            <person name="Grigoriev I.V."/>
            <person name="Hibbett D.S."/>
            <person name="Martin F."/>
        </authorList>
    </citation>
    <scope>NUCLEOTIDE SEQUENCE [LARGE SCALE GENOMIC DNA]</scope>
    <source>
        <strain evidence="2">ATCC 200175</strain>
    </source>
</reference>
<dbReference type="EMBL" id="KN819405">
    <property type="protein sequence ID" value="KIJ10455.1"/>
    <property type="molecule type" value="Genomic_DNA"/>
</dbReference>
<organism evidence="1 2">
    <name type="scientific">Paxillus involutus ATCC 200175</name>
    <dbReference type="NCBI Taxonomy" id="664439"/>
    <lineage>
        <taxon>Eukaryota</taxon>
        <taxon>Fungi</taxon>
        <taxon>Dikarya</taxon>
        <taxon>Basidiomycota</taxon>
        <taxon>Agaricomycotina</taxon>
        <taxon>Agaricomycetes</taxon>
        <taxon>Agaricomycetidae</taxon>
        <taxon>Boletales</taxon>
        <taxon>Paxilineae</taxon>
        <taxon>Paxillaceae</taxon>
        <taxon>Paxillus</taxon>
    </lineage>
</organism>
<evidence type="ECO:0000313" key="1">
    <source>
        <dbReference type="EMBL" id="KIJ10455.1"/>
    </source>
</evidence>
<sequence length="106" mass="12126">MSFITDSAGLLVKDDWPAELLTNLDYIVDEDLESWKIVPNKYEDVCDWAVVVPKPAFADHTRAHLLIYKQPLDHSSDTLLPVTVRLQGFLGKNDLTVFGTWDRYAF</sequence>
<accession>A0A0C9T470</accession>
<name>A0A0C9T470_PAXIN</name>
<keyword evidence="2" id="KW-1185">Reference proteome</keyword>
<reference evidence="1 2" key="1">
    <citation type="submission" date="2014-06" db="EMBL/GenBank/DDBJ databases">
        <authorList>
            <consortium name="DOE Joint Genome Institute"/>
            <person name="Kuo A."/>
            <person name="Kohler A."/>
            <person name="Nagy L.G."/>
            <person name="Floudas D."/>
            <person name="Copeland A."/>
            <person name="Barry K.W."/>
            <person name="Cichocki N."/>
            <person name="Veneault-Fourrey C."/>
            <person name="LaButti K."/>
            <person name="Lindquist E.A."/>
            <person name="Lipzen A."/>
            <person name="Lundell T."/>
            <person name="Morin E."/>
            <person name="Murat C."/>
            <person name="Sun H."/>
            <person name="Tunlid A."/>
            <person name="Henrissat B."/>
            <person name="Grigoriev I.V."/>
            <person name="Hibbett D.S."/>
            <person name="Martin F."/>
            <person name="Nordberg H.P."/>
            <person name="Cantor M.N."/>
            <person name="Hua S.X."/>
        </authorList>
    </citation>
    <scope>NUCLEOTIDE SEQUENCE [LARGE SCALE GENOMIC DNA]</scope>
    <source>
        <strain evidence="1 2">ATCC 200175</strain>
    </source>
</reference>
<dbReference type="OrthoDB" id="2615814at2759"/>
<proteinExistence type="predicted"/>